<name>A0AAD6L430_9ROSI</name>
<organism evidence="4 5">
    <name type="scientific">Salix udensis</name>
    <dbReference type="NCBI Taxonomy" id="889485"/>
    <lineage>
        <taxon>Eukaryota</taxon>
        <taxon>Viridiplantae</taxon>
        <taxon>Streptophyta</taxon>
        <taxon>Embryophyta</taxon>
        <taxon>Tracheophyta</taxon>
        <taxon>Spermatophyta</taxon>
        <taxon>Magnoliopsida</taxon>
        <taxon>eudicotyledons</taxon>
        <taxon>Gunneridae</taxon>
        <taxon>Pentapetalae</taxon>
        <taxon>rosids</taxon>
        <taxon>fabids</taxon>
        <taxon>Malpighiales</taxon>
        <taxon>Salicaceae</taxon>
        <taxon>Saliceae</taxon>
        <taxon>Salix</taxon>
    </lineage>
</organism>
<evidence type="ECO:0000259" key="3">
    <source>
        <dbReference type="SMART" id="SM00256"/>
    </source>
</evidence>
<evidence type="ECO:0000313" key="5">
    <source>
        <dbReference type="Proteomes" id="UP001162972"/>
    </source>
</evidence>
<dbReference type="SMART" id="SM00256">
    <property type="entry name" value="FBOX"/>
    <property type="match status" value="1"/>
</dbReference>
<dbReference type="PANTHER" id="PTHR46344:SF4">
    <property type="entry name" value="OS07G0153400 PROTEIN"/>
    <property type="match status" value="1"/>
</dbReference>
<dbReference type="Gene3D" id="2.120.10.80">
    <property type="entry name" value="Kelch-type beta propeller"/>
    <property type="match status" value="1"/>
</dbReference>
<dbReference type="InterPro" id="IPR036047">
    <property type="entry name" value="F-box-like_dom_sf"/>
</dbReference>
<dbReference type="Pfam" id="PF00646">
    <property type="entry name" value="F-box"/>
    <property type="match status" value="1"/>
</dbReference>
<sequence>MADLSGKKEEKAGEKHGVEPLIPGLPDEVAELCLLYLPYPHQALARSVSSSWNRAITDPAFLVSKRSLSLSLPYMFVLAFHKSTARIQWQALDPRSSRWFVLPPMPCPKTVCPPAFACASLPRQGRLLVLGGMRSDTETSMDSTFIYRSSTNQWSTGAPHADPTIILRYRPESGRWGPAAKDAHGAGPGLSVVLDGRLFVISEHGDCPMKVYAPDLDTWEYVGGDRFPREAMQRPFAVNGVEGRVYVVSCGLNVAIGSVYEEADDGGGFCVKWQVLVAPESIPRLRSFKLPGALCLKHSIHC</sequence>
<dbReference type="Proteomes" id="UP001162972">
    <property type="component" value="Chromosome 18"/>
</dbReference>
<reference evidence="4 5" key="1">
    <citation type="journal article" date="2023" name="Int. J. Mol. Sci.">
        <title>De Novo Assembly and Annotation of 11 Diverse Shrub Willow (Salix) Genomes Reveals Novel Gene Organization in Sex-Linked Regions.</title>
        <authorList>
            <person name="Hyden B."/>
            <person name="Feng K."/>
            <person name="Yates T.B."/>
            <person name="Jawdy S."/>
            <person name="Cereghino C."/>
            <person name="Smart L.B."/>
            <person name="Muchero W."/>
        </authorList>
    </citation>
    <scope>NUCLEOTIDE SEQUENCE [LARGE SCALE GENOMIC DNA]</scope>
    <source>
        <tissue evidence="4">Shoot tip</tissue>
    </source>
</reference>
<keyword evidence="1" id="KW-0880">Kelch repeat</keyword>
<keyword evidence="5" id="KW-1185">Reference proteome</keyword>
<dbReference type="InterPro" id="IPR001810">
    <property type="entry name" value="F-box_dom"/>
</dbReference>
<dbReference type="AlphaFoldDB" id="A0AAD6L430"/>
<dbReference type="Pfam" id="PF01344">
    <property type="entry name" value="Kelch_1"/>
    <property type="match status" value="1"/>
</dbReference>
<keyword evidence="2" id="KW-0677">Repeat</keyword>
<feature type="domain" description="F-box" evidence="3">
    <location>
        <begin position="25"/>
        <end position="65"/>
    </location>
</feature>
<comment type="caution">
    <text evidence="4">The sequence shown here is derived from an EMBL/GenBank/DDBJ whole genome shotgun (WGS) entry which is preliminary data.</text>
</comment>
<dbReference type="InterPro" id="IPR015915">
    <property type="entry name" value="Kelch-typ_b-propeller"/>
</dbReference>
<dbReference type="SUPFAM" id="SSF117281">
    <property type="entry name" value="Kelch motif"/>
    <property type="match status" value="1"/>
</dbReference>
<evidence type="ECO:0000256" key="2">
    <source>
        <dbReference type="ARBA" id="ARBA00022737"/>
    </source>
</evidence>
<dbReference type="EMBL" id="JAPFFJ010000001">
    <property type="protein sequence ID" value="KAJ6434748.1"/>
    <property type="molecule type" value="Genomic_DNA"/>
</dbReference>
<proteinExistence type="predicted"/>
<dbReference type="CDD" id="cd22152">
    <property type="entry name" value="F-box_AtAFR-like"/>
    <property type="match status" value="1"/>
</dbReference>
<evidence type="ECO:0000256" key="1">
    <source>
        <dbReference type="ARBA" id="ARBA00022441"/>
    </source>
</evidence>
<evidence type="ECO:0000313" key="4">
    <source>
        <dbReference type="EMBL" id="KAJ6434748.1"/>
    </source>
</evidence>
<dbReference type="InterPro" id="IPR006652">
    <property type="entry name" value="Kelch_1"/>
</dbReference>
<dbReference type="SUPFAM" id="SSF81383">
    <property type="entry name" value="F-box domain"/>
    <property type="match status" value="1"/>
</dbReference>
<accession>A0AAD6L430</accession>
<gene>
    <name evidence="4" type="ORF">OIU84_000063</name>
</gene>
<dbReference type="PANTHER" id="PTHR46344">
    <property type="entry name" value="OS02G0202900 PROTEIN"/>
    <property type="match status" value="1"/>
</dbReference>
<protein>
    <recommendedName>
        <fullName evidence="3">F-box domain-containing protein</fullName>
    </recommendedName>
</protein>